<keyword evidence="8" id="KW-1185">Reference proteome</keyword>
<dbReference type="PANTHER" id="PTHR30086">
    <property type="entry name" value="ARGININE EXPORTER PROTEIN ARGO"/>
    <property type="match status" value="1"/>
</dbReference>
<keyword evidence="3 6" id="KW-0812">Transmembrane</keyword>
<keyword evidence="2" id="KW-1003">Cell membrane</keyword>
<reference evidence="7 8" key="1">
    <citation type="submission" date="2022-07" db="EMBL/GenBank/DDBJ databases">
        <title>Fecal culturing of patients with breast cancer.</title>
        <authorList>
            <person name="Teng N.M.Y."/>
            <person name="Kiu R."/>
            <person name="Evans R."/>
            <person name="Baker D.J."/>
            <person name="Zenner C."/>
            <person name="Robinson S.D."/>
            <person name="Hall L.J."/>
        </authorList>
    </citation>
    <scope>NUCLEOTIDE SEQUENCE [LARGE SCALE GENOMIC DNA]</scope>
    <source>
        <strain evidence="7 8">LH1063</strain>
    </source>
</reference>
<dbReference type="PANTHER" id="PTHR30086:SF20">
    <property type="entry name" value="ARGININE EXPORTER PROTEIN ARGO-RELATED"/>
    <property type="match status" value="1"/>
</dbReference>
<keyword evidence="4 6" id="KW-1133">Transmembrane helix</keyword>
<comment type="subcellular location">
    <subcellularLocation>
        <location evidence="1">Cell membrane</location>
        <topology evidence="1">Multi-pass membrane protein</topology>
    </subcellularLocation>
</comment>
<accession>A0ABT1MJ36</accession>
<evidence type="ECO:0000256" key="5">
    <source>
        <dbReference type="ARBA" id="ARBA00023136"/>
    </source>
</evidence>
<protein>
    <submittedName>
        <fullName evidence="7">LysE family transporter</fullName>
    </submittedName>
</protein>
<feature type="transmembrane region" description="Helical" evidence="6">
    <location>
        <begin position="202"/>
        <end position="222"/>
    </location>
</feature>
<feature type="transmembrane region" description="Helical" evidence="6">
    <location>
        <begin position="50"/>
        <end position="72"/>
    </location>
</feature>
<evidence type="ECO:0000256" key="1">
    <source>
        <dbReference type="ARBA" id="ARBA00004651"/>
    </source>
</evidence>
<evidence type="ECO:0000256" key="6">
    <source>
        <dbReference type="SAM" id="Phobius"/>
    </source>
</evidence>
<keyword evidence="5 6" id="KW-0472">Membrane</keyword>
<comment type="caution">
    <text evidence="7">The sequence shown here is derived from an EMBL/GenBank/DDBJ whole genome shotgun (WGS) entry which is preliminary data.</text>
</comment>
<proteinExistence type="predicted"/>
<feature type="transmembrane region" description="Helical" evidence="6">
    <location>
        <begin position="12"/>
        <end position="38"/>
    </location>
</feature>
<feature type="transmembrane region" description="Helical" evidence="6">
    <location>
        <begin position="84"/>
        <end position="102"/>
    </location>
</feature>
<evidence type="ECO:0000256" key="3">
    <source>
        <dbReference type="ARBA" id="ARBA00022692"/>
    </source>
</evidence>
<organism evidence="7 8">
    <name type="scientific">Coprobacter tertius</name>
    <dbReference type="NCBI Taxonomy" id="2944915"/>
    <lineage>
        <taxon>Bacteria</taxon>
        <taxon>Pseudomonadati</taxon>
        <taxon>Bacteroidota</taxon>
        <taxon>Bacteroidia</taxon>
        <taxon>Bacteroidales</taxon>
        <taxon>Barnesiellaceae</taxon>
        <taxon>Coprobacter</taxon>
    </lineage>
</organism>
<evidence type="ECO:0000313" key="8">
    <source>
        <dbReference type="Proteomes" id="UP001205603"/>
    </source>
</evidence>
<sequence>MNRIKLIIVDLMLYTIIRGVAIGLLVSAPMGPIGVLCIQRTLNKGRWPGFVTGLGASLSDLCYALLTGFGMSFITDFIETNQNLLQILGSFVLVGFGVYLYRQNPAKNIRKQSKNIGTYTQDFVTAFFLTLSNPLILFLFIGLFARLNFFLPESHLPEYIAGYISIIIGAIGWWLTITFLVNKIRTRFNLRSLWMINRGIGIVMVIMSLVGFIMGIDAYFNLKLI</sequence>
<gene>
    <name evidence="7" type="ORF">NMU02_04025</name>
</gene>
<evidence type="ECO:0000313" key="7">
    <source>
        <dbReference type="EMBL" id="MCP9611256.1"/>
    </source>
</evidence>
<evidence type="ECO:0000256" key="4">
    <source>
        <dbReference type="ARBA" id="ARBA00022989"/>
    </source>
</evidence>
<dbReference type="Proteomes" id="UP001205603">
    <property type="component" value="Unassembled WGS sequence"/>
</dbReference>
<dbReference type="EMBL" id="JANDHW010000003">
    <property type="protein sequence ID" value="MCP9611256.1"/>
    <property type="molecule type" value="Genomic_DNA"/>
</dbReference>
<feature type="transmembrane region" description="Helical" evidence="6">
    <location>
        <begin position="159"/>
        <end position="181"/>
    </location>
</feature>
<dbReference type="InterPro" id="IPR001123">
    <property type="entry name" value="LeuE-type"/>
</dbReference>
<feature type="transmembrane region" description="Helical" evidence="6">
    <location>
        <begin position="123"/>
        <end position="147"/>
    </location>
</feature>
<name>A0ABT1MJ36_9BACT</name>
<dbReference type="Pfam" id="PF01810">
    <property type="entry name" value="LysE"/>
    <property type="match status" value="1"/>
</dbReference>
<evidence type="ECO:0000256" key="2">
    <source>
        <dbReference type="ARBA" id="ARBA00022475"/>
    </source>
</evidence>